<proteinExistence type="predicted"/>
<accession>A0AAP0N0X4</accession>
<evidence type="ECO:0000313" key="1">
    <source>
        <dbReference type="EMBL" id="KAK9228171.1"/>
    </source>
</evidence>
<protein>
    <submittedName>
        <fullName evidence="1">Uncharacterized protein</fullName>
    </submittedName>
</protein>
<sequence length="62" mass="7136">MADQLPKFLDFLKIQQHSLTHHYVNWKLYILIAGQNVRDYGSGSGKYDIAASNRQQLNMNAL</sequence>
<dbReference type="AlphaFoldDB" id="A0AAP0N0X4"/>
<comment type="caution">
    <text evidence="1">The sequence shown here is derived from an EMBL/GenBank/DDBJ whole genome shotgun (WGS) entry which is preliminary data.</text>
</comment>
<dbReference type="EMBL" id="JBCGBO010000001">
    <property type="protein sequence ID" value="KAK9228171.1"/>
    <property type="molecule type" value="Genomic_DNA"/>
</dbReference>
<keyword evidence="2" id="KW-1185">Reference proteome</keyword>
<evidence type="ECO:0000313" key="2">
    <source>
        <dbReference type="Proteomes" id="UP001428341"/>
    </source>
</evidence>
<organism evidence="1 2">
    <name type="scientific">Citrus x changshan-huyou</name>
    <dbReference type="NCBI Taxonomy" id="2935761"/>
    <lineage>
        <taxon>Eukaryota</taxon>
        <taxon>Viridiplantae</taxon>
        <taxon>Streptophyta</taxon>
        <taxon>Embryophyta</taxon>
        <taxon>Tracheophyta</taxon>
        <taxon>Spermatophyta</taxon>
        <taxon>Magnoliopsida</taxon>
        <taxon>eudicotyledons</taxon>
        <taxon>Gunneridae</taxon>
        <taxon>Pentapetalae</taxon>
        <taxon>rosids</taxon>
        <taxon>malvids</taxon>
        <taxon>Sapindales</taxon>
        <taxon>Rutaceae</taxon>
        <taxon>Aurantioideae</taxon>
        <taxon>Citrus</taxon>
    </lineage>
</organism>
<name>A0AAP0N0X4_9ROSI</name>
<reference evidence="1 2" key="1">
    <citation type="submission" date="2024-05" db="EMBL/GenBank/DDBJ databases">
        <title>Haplotype-resolved chromosome-level genome assembly of Huyou (Citrus changshanensis).</title>
        <authorList>
            <person name="Miao C."/>
            <person name="Chen W."/>
            <person name="Wu Y."/>
            <person name="Wang L."/>
            <person name="Zhao S."/>
            <person name="Grierson D."/>
            <person name="Xu C."/>
            <person name="Chen K."/>
        </authorList>
    </citation>
    <scope>NUCLEOTIDE SEQUENCE [LARGE SCALE GENOMIC DNA]</scope>
    <source>
        <strain evidence="1">01-14</strain>
        <tissue evidence="1">Leaf</tissue>
    </source>
</reference>
<gene>
    <name evidence="1" type="ORF">WN944_021120</name>
</gene>
<dbReference type="Proteomes" id="UP001428341">
    <property type="component" value="Unassembled WGS sequence"/>
</dbReference>